<evidence type="ECO:0000313" key="7">
    <source>
        <dbReference type="EMBL" id="PSF39064.1"/>
    </source>
</evidence>
<feature type="transmembrane region" description="Helical" evidence="5">
    <location>
        <begin position="104"/>
        <end position="127"/>
    </location>
</feature>
<dbReference type="OrthoDB" id="582337at2"/>
<gene>
    <name evidence="7" type="ORF">C7H19_03155</name>
</gene>
<comment type="subcellular location">
    <subcellularLocation>
        <location evidence="1">Endomembrane system</location>
        <topology evidence="1">Multi-pass membrane protein</topology>
    </subcellularLocation>
</comment>
<name>A0A2T1M2T1_9CHRO</name>
<dbReference type="InterPro" id="IPR003807">
    <property type="entry name" value="DUF202"/>
</dbReference>
<evidence type="ECO:0000259" key="6">
    <source>
        <dbReference type="Pfam" id="PF02656"/>
    </source>
</evidence>
<evidence type="ECO:0000256" key="1">
    <source>
        <dbReference type="ARBA" id="ARBA00004127"/>
    </source>
</evidence>
<proteinExistence type="predicted"/>
<evidence type="ECO:0000256" key="2">
    <source>
        <dbReference type="ARBA" id="ARBA00022692"/>
    </source>
</evidence>
<dbReference type="Pfam" id="PF02656">
    <property type="entry name" value="DUF202"/>
    <property type="match status" value="1"/>
</dbReference>
<reference evidence="7 8" key="1">
    <citation type="submission" date="2018-03" db="EMBL/GenBank/DDBJ databases">
        <title>The ancient ancestry and fast evolution of plastids.</title>
        <authorList>
            <person name="Moore K.R."/>
            <person name="Magnabosco C."/>
            <person name="Momper L."/>
            <person name="Gold D.A."/>
            <person name="Bosak T."/>
            <person name="Fournier G.P."/>
        </authorList>
    </citation>
    <scope>NUCLEOTIDE SEQUENCE [LARGE SCALE GENOMIC DNA]</scope>
    <source>
        <strain evidence="7 8">CCALA 016</strain>
    </source>
</reference>
<evidence type="ECO:0000256" key="3">
    <source>
        <dbReference type="ARBA" id="ARBA00022989"/>
    </source>
</evidence>
<dbReference type="GO" id="GO:0012505">
    <property type="term" value="C:endomembrane system"/>
    <property type="evidence" value="ECO:0007669"/>
    <property type="project" value="UniProtKB-SubCell"/>
</dbReference>
<dbReference type="AlphaFoldDB" id="A0A2T1M2T1"/>
<evidence type="ECO:0000256" key="5">
    <source>
        <dbReference type="SAM" id="Phobius"/>
    </source>
</evidence>
<dbReference type="EMBL" id="PXOH01000002">
    <property type="protein sequence ID" value="PSF39064.1"/>
    <property type="molecule type" value="Genomic_DNA"/>
</dbReference>
<sequence length="129" mass="14561">MNQKPIGTTNELAKERNREAAERTLTTWIQHCLSLISFGIAFDEIFLAINRSFPNNNLLLNTRFTQIIGLNAIAIGIFLLFTAVLAYLSEIDSIQKENYQPPRLFYTTLVGSVILFGLVTFIISIILHS</sequence>
<dbReference type="Proteomes" id="UP000239001">
    <property type="component" value="Unassembled WGS sequence"/>
</dbReference>
<keyword evidence="2 5" id="KW-0812">Transmembrane</keyword>
<keyword evidence="3 5" id="KW-1133">Transmembrane helix</keyword>
<accession>A0A2T1M2T1</accession>
<dbReference type="RefSeq" id="WP_106455428.1">
    <property type="nucleotide sequence ID" value="NZ_PXOH01000002.1"/>
</dbReference>
<organism evidence="7 8">
    <name type="scientific">Aphanothece hegewaldii CCALA 016</name>
    <dbReference type="NCBI Taxonomy" id="2107694"/>
    <lineage>
        <taxon>Bacteria</taxon>
        <taxon>Bacillati</taxon>
        <taxon>Cyanobacteriota</taxon>
        <taxon>Cyanophyceae</taxon>
        <taxon>Oscillatoriophycideae</taxon>
        <taxon>Chroococcales</taxon>
        <taxon>Aphanothecaceae</taxon>
        <taxon>Aphanothece</taxon>
    </lineage>
</organism>
<feature type="transmembrane region" description="Helical" evidence="5">
    <location>
        <begin position="70"/>
        <end position="89"/>
    </location>
</feature>
<protein>
    <recommendedName>
        <fullName evidence="6">DUF202 domain-containing protein</fullName>
    </recommendedName>
</protein>
<keyword evidence="8" id="KW-1185">Reference proteome</keyword>
<comment type="caution">
    <text evidence="7">The sequence shown here is derived from an EMBL/GenBank/DDBJ whole genome shotgun (WGS) entry which is preliminary data.</text>
</comment>
<keyword evidence="4 5" id="KW-0472">Membrane</keyword>
<feature type="domain" description="DUF202" evidence="6">
    <location>
        <begin position="16"/>
        <end position="89"/>
    </location>
</feature>
<evidence type="ECO:0000313" key="8">
    <source>
        <dbReference type="Proteomes" id="UP000239001"/>
    </source>
</evidence>
<reference evidence="7 8" key="2">
    <citation type="submission" date="2018-03" db="EMBL/GenBank/DDBJ databases">
        <authorList>
            <person name="Keele B.F."/>
        </authorList>
    </citation>
    <scope>NUCLEOTIDE SEQUENCE [LARGE SCALE GENOMIC DNA]</scope>
    <source>
        <strain evidence="7 8">CCALA 016</strain>
    </source>
</reference>
<evidence type="ECO:0000256" key="4">
    <source>
        <dbReference type="ARBA" id="ARBA00023136"/>
    </source>
</evidence>